<feature type="region of interest" description="Disordered" evidence="1">
    <location>
        <begin position="56"/>
        <end position="87"/>
    </location>
</feature>
<evidence type="ECO:0000256" key="1">
    <source>
        <dbReference type="SAM" id="MobiDB-lite"/>
    </source>
</evidence>
<organism evidence="2 3">
    <name type="scientific">Coniella lustricola</name>
    <dbReference type="NCBI Taxonomy" id="2025994"/>
    <lineage>
        <taxon>Eukaryota</taxon>
        <taxon>Fungi</taxon>
        <taxon>Dikarya</taxon>
        <taxon>Ascomycota</taxon>
        <taxon>Pezizomycotina</taxon>
        <taxon>Sordariomycetes</taxon>
        <taxon>Sordariomycetidae</taxon>
        <taxon>Diaporthales</taxon>
        <taxon>Schizoparmaceae</taxon>
        <taxon>Coniella</taxon>
    </lineage>
</organism>
<name>A0A2T3A5B9_9PEZI</name>
<gene>
    <name evidence="2" type="ORF">BD289DRAFT_289304</name>
</gene>
<evidence type="ECO:0000313" key="3">
    <source>
        <dbReference type="Proteomes" id="UP000241462"/>
    </source>
</evidence>
<dbReference type="Proteomes" id="UP000241462">
    <property type="component" value="Unassembled WGS sequence"/>
</dbReference>
<dbReference type="AlphaFoldDB" id="A0A2T3A5B9"/>
<sequence length="178" mass="19550">MSNWRRGWLEARPLVQRSLACDGLCYAPGDCLRPSTRQGSSKGLSGWCGSRWRMQRGSHPASRQRLPPGSLRSLRGAHSRDNVNPDSSLIVPVLGAVRSSFPAARRPLNWRALRRAHTQHHDSINNHSELAGQGTTASQSTHDTRHTPRSYSYASMGQAGSASLAWSCPSCEEKVAHD</sequence>
<dbReference type="EMBL" id="KZ678464">
    <property type="protein sequence ID" value="PSR83185.1"/>
    <property type="molecule type" value="Genomic_DNA"/>
</dbReference>
<reference evidence="2 3" key="1">
    <citation type="journal article" date="2018" name="Mycol. Prog.">
        <title>Coniella lustricola, a new species from submerged detritus.</title>
        <authorList>
            <person name="Raudabaugh D.B."/>
            <person name="Iturriaga T."/>
            <person name="Carver A."/>
            <person name="Mondo S."/>
            <person name="Pangilinan J."/>
            <person name="Lipzen A."/>
            <person name="He G."/>
            <person name="Amirebrahimi M."/>
            <person name="Grigoriev I.V."/>
            <person name="Miller A.N."/>
        </authorList>
    </citation>
    <scope>NUCLEOTIDE SEQUENCE [LARGE SCALE GENOMIC DNA]</scope>
    <source>
        <strain evidence="2 3">B22-T-1</strain>
    </source>
</reference>
<keyword evidence="3" id="KW-1185">Reference proteome</keyword>
<feature type="compositionally biased region" description="Polar residues" evidence="1">
    <location>
        <begin position="125"/>
        <end position="141"/>
    </location>
</feature>
<accession>A0A2T3A5B9</accession>
<proteinExistence type="predicted"/>
<feature type="region of interest" description="Disordered" evidence="1">
    <location>
        <begin position="119"/>
        <end position="154"/>
    </location>
</feature>
<protein>
    <submittedName>
        <fullName evidence="2">Uncharacterized protein</fullName>
    </submittedName>
</protein>
<evidence type="ECO:0000313" key="2">
    <source>
        <dbReference type="EMBL" id="PSR83185.1"/>
    </source>
</evidence>
<dbReference type="InParanoid" id="A0A2T3A5B9"/>